<evidence type="ECO:0000256" key="2">
    <source>
        <dbReference type="SAM" id="Phobius"/>
    </source>
</evidence>
<dbReference type="Proteomes" id="UP001374584">
    <property type="component" value="Unassembled WGS sequence"/>
</dbReference>
<reference evidence="3 4" key="1">
    <citation type="submission" date="2024-01" db="EMBL/GenBank/DDBJ databases">
        <title>The genomes of 5 underutilized Papilionoideae crops provide insights into root nodulation and disease resistanc.</title>
        <authorList>
            <person name="Jiang F."/>
        </authorList>
    </citation>
    <scope>NUCLEOTIDE SEQUENCE [LARGE SCALE GENOMIC DNA]</scope>
    <source>
        <strain evidence="3">JINMINGXINNONG_FW02</strain>
        <tissue evidence="3">Leaves</tissue>
    </source>
</reference>
<dbReference type="EMBL" id="JAYMYR010000001">
    <property type="protein sequence ID" value="KAK7381496.1"/>
    <property type="molecule type" value="Genomic_DNA"/>
</dbReference>
<feature type="region of interest" description="Disordered" evidence="1">
    <location>
        <begin position="90"/>
        <end position="109"/>
    </location>
</feature>
<evidence type="ECO:0000313" key="4">
    <source>
        <dbReference type="Proteomes" id="UP001374584"/>
    </source>
</evidence>
<sequence>MLHAYLPGQSIDGSTSWMPHRHMPSYPCLLCCFVFVFVFIFIFIFIQIKFQYSIFSHTLQCFLSTYHNMPCLLCFASISFFLSYLFFKPSHSPPLKPKWDSASASASSL</sequence>
<protein>
    <submittedName>
        <fullName evidence="3">Uncharacterized protein</fullName>
    </submittedName>
</protein>
<gene>
    <name evidence="3" type="ORF">VNO80_00040</name>
</gene>
<organism evidence="3 4">
    <name type="scientific">Phaseolus coccineus</name>
    <name type="common">Scarlet runner bean</name>
    <name type="synonym">Phaseolus multiflorus</name>
    <dbReference type="NCBI Taxonomy" id="3886"/>
    <lineage>
        <taxon>Eukaryota</taxon>
        <taxon>Viridiplantae</taxon>
        <taxon>Streptophyta</taxon>
        <taxon>Embryophyta</taxon>
        <taxon>Tracheophyta</taxon>
        <taxon>Spermatophyta</taxon>
        <taxon>Magnoliopsida</taxon>
        <taxon>eudicotyledons</taxon>
        <taxon>Gunneridae</taxon>
        <taxon>Pentapetalae</taxon>
        <taxon>rosids</taxon>
        <taxon>fabids</taxon>
        <taxon>Fabales</taxon>
        <taxon>Fabaceae</taxon>
        <taxon>Papilionoideae</taxon>
        <taxon>50 kb inversion clade</taxon>
        <taxon>NPAAA clade</taxon>
        <taxon>indigoferoid/millettioid clade</taxon>
        <taxon>Phaseoleae</taxon>
        <taxon>Phaseolus</taxon>
    </lineage>
</organism>
<keyword evidence="2" id="KW-1133">Transmembrane helix</keyword>
<keyword evidence="2" id="KW-0472">Membrane</keyword>
<dbReference type="AlphaFoldDB" id="A0AAN9NYQ1"/>
<comment type="caution">
    <text evidence="3">The sequence shown here is derived from an EMBL/GenBank/DDBJ whole genome shotgun (WGS) entry which is preliminary data.</text>
</comment>
<evidence type="ECO:0000256" key="1">
    <source>
        <dbReference type="SAM" id="MobiDB-lite"/>
    </source>
</evidence>
<accession>A0AAN9NYQ1</accession>
<keyword evidence="4" id="KW-1185">Reference proteome</keyword>
<evidence type="ECO:0000313" key="3">
    <source>
        <dbReference type="EMBL" id="KAK7381496.1"/>
    </source>
</evidence>
<proteinExistence type="predicted"/>
<feature type="transmembrane region" description="Helical" evidence="2">
    <location>
        <begin position="66"/>
        <end position="87"/>
    </location>
</feature>
<keyword evidence="2" id="KW-0812">Transmembrane</keyword>
<feature type="transmembrane region" description="Helical" evidence="2">
    <location>
        <begin position="26"/>
        <end position="46"/>
    </location>
</feature>
<name>A0AAN9NYQ1_PHACN</name>